<protein>
    <submittedName>
        <fullName evidence="5">3-oxoacyl-[acyl-carrier-protein] synthase 3 protein 1</fullName>
        <ecNumber evidence="5">2.3.1.180</ecNumber>
    </submittedName>
</protein>
<dbReference type="KEGG" id="fmr:Fuma_05660"/>
<evidence type="ECO:0000259" key="3">
    <source>
        <dbReference type="Pfam" id="PF00108"/>
    </source>
</evidence>
<gene>
    <name evidence="5" type="primary">fabHA</name>
    <name evidence="5" type="ORF">Fuma_05660</name>
</gene>
<evidence type="ECO:0000259" key="4">
    <source>
        <dbReference type="Pfam" id="PF08541"/>
    </source>
</evidence>
<dbReference type="Pfam" id="PF08541">
    <property type="entry name" value="ACP_syn_III_C"/>
    <property type="match status" value="1"/>
</dbReference>
<dbReference type="PANTHER" id="PTHR34069">
    <property type="entry name" value="3-OXOACYL-[ACYL-CARRIER-PROTEIN] SYNTHASE 3"/>
    <property type="match status" value="1"/>
</dbReference>
<feature type="domain" description="Beta-ketoacyl-[acyl-carrier-protein] synthase III C-terminal" evidence="4">
    <location>
        <begin position="262"/>
        <end position="340"/>
    </location>
</feature>
<dbReference type="Proteomes" id="UP000187735">
    <property type="component" value="Chromosome"/>
</dbReference>
<dbReference type="STRING" id="1891926.Fuma_05660"/>
<evidence type="ECO:0000256" key="1">
    <source>
        <dbReference type="ARBA" id="ARBA00022679"/>
    </source>
</evidence>
<reference evidence="5 6" key="1">
    <citation type="journal article" date="2016" name="Front. Microbiol.">
        <title>Fuerstia marisgermanicae gen. nov., sp. nov., an Unusual Member of the Phylum Planctomycetes from the German Wadden Sea.</title>
        <authorList>
            <person name="Kohn T."/>
            <person name="Heuer A."/>
            <person name="Jogler M."/>
            <person name="Vollmers J."/>
            <person name="Boedeker C."/>
            <person name="Bunk B."/>
            <person name="Rast P."/>
            <person name="Borchert D."/>
            <person name="Glockner I."/>
            <person name="Freese H.M."/>
            <person name="Klenk H.P."/>
            <person name="Overmann J."/>
            <person name="Kaster A.K."/>
            <person name="Rohde M."/>
            <person name="Wiegand S."/>
            <person name="Jogler C."/>
        </authorList>
    </citation>
    <scope>NUCLEOTIDE SEQUENCE [LARGE SCALE GENOMIC DNA]</scope>
    <source>
        <strain evidence="5 6">NH11</strain>
    </source>
</reference>
<name>A0A1P8WPK4_9PLAN</name>
<keyword evidence="1 5" id="KW-0808">Transferase</keyword>
<keyword evidence="2 5" id="KW-0012">Acyltransferase</keyword>
<feature type="domain" description="Thiolase N-terminal" evidence="3">
    <location>
        <begin position="67"/>
        <end position="152"/>
    </location>
</feature>
<dbReference type="InterPro" id="IPR016039">
    <property type="entry name" value="Thiolase-like"/>
</dbReference>
<dbReference type="EMBL" id="CP017641">
    <property type="protein sequence ID" value="APZ95997.1"/>
    <property type="molecule type" value="Genomic_DNA"/>
</dbReference>
<sequence length="348" mass="36983">MRYQHVCVETVVSNPPPNVVTSDEVERQLAPVYERLSLPFGRLELMTGIQERRFYDPGTLPGHISVATARMAVEQSGIDPASFGALLHGSVCRDQMEPATAAGVHAGAGLPDECVVMDVSNACLGLLNGMLLIADMIELGRIKAGVVVGTETGRGLVEGTIDSLLKDQTLTRKSIKSAFASLTIGSGSAAIVLCHESLSQQHRRLLGGSVLSDTSGHNLCAGGVEADVHGDSRPRMETDSEALLHAGIALAERTWQNTKQELSWSNADVDRVFTHQVGKQHRNLLMETLELDPHLDFPTVERFGNTGAVALPMALAMGLEQDPPPAGTKLALLGIGSGLNSVMLGIET</sequence>
<accession>A0A1P8WPK4</accession>
<dbReference type="InterPro" id="IPR013747">
    <property type="entry name" value="ACP_syn_III_C"/>
</dbReference>
<evidence type="ECO:0000256" key="2">
    <source>
        <dbReference type="ARBA" id="ARBA00023315"/>
    </source>
</evidence>
<dbReference type="RefSeq" id="WP_077027081.1">
    <property type="nucleotide sequence ID" value="NZ_CP017641.1"/>
</dbReference>
<dbReference type="PANTHER" id="PTHR34069:SF3">
    <property type="entry name" value="ACYL-COA:ACYL-COA ALKYLTRANSFERASE"/>
    <property type="match status" value="1"/>
</dbReference>
<dbReference type="Gene3D" id="3.40.47.10">
    <property type="match status" value="2"/>
</dbReference>
<dbReference type="InterPro" id="IPR020616">
    <property type="entry name" value="Thiolase_N"/>
</dbReference>
<dbReference type="GO" id="GO:0044550">
    <property type="term" value="P:secondary metabolite biosynthetic process"/>
    <property type="evidence" value="ECO:0007669"/>
    <property type="project" value="TreeGrafter"/>
</dbReference>
<evidence type="ECO:0000313" key="6">
    <source>
        <dbReference type="Proteomes" id="UP000187735"/>
    </source>
</evidence>
<dbReference type="OrthoDB" id="9788274at2"/>
<dbReference type="NCBIfam" id="NF006720">
    <property type="entry name" value="PRK09258.1"/>
    <property type="match status" value="1"/>
</dbReference>
<dbReference type="EC" id="2.3.1.180" evidence="5"/>
<dbReference type="GO" id="GO:0033818">
    <property type="term" value="F:beta-ketoacyl-acyl-carrier-protein synthase III activity"/>
    <property type="evidence" value="ECO:0007669"/>
    <property type="project" value="UniProtKB-EC"/>
</dbReference>
<dbReference type="AlphaFoldDB" id="A0A1P8WPK4"/>
<evidence type="ECO:0000313" key="5">
    <source>
        <dbReference type="EMBL" id="APZ95997.1"/>
    </source>
</evidence>
<proteinExistence type="predicted"/>
<organism evidence="5 6">
    <name type="scientific">Fuerstiella marisgermanici</name>
    <dbReference type="NCBI Taxonomy" id="1891926"/>
    <lineage>
        <taxon>Bacteria</taxon>
        <taxon>Pseudomonadati</taxon>
        <taxon>Planctomycetota</taxon>
        <taxon>Planctomycetia</taxon>
        <taxon>Planctomycetales</taxon>
        <taxon>Planctomycetaceae</taxon>
        <taxon>Fuerstiella</taxon>
    </lineage>
</organism>
<dbReference type="Pfam" id="PF00108">
    <property type="entry name" value="Thiolase_N"/>
    <property type="match status" value="1"/>
</dbReference>
<dbReference type="SUPFAM" id="SSF53901">
    <property type="entry name" value="Thiolase-like"/>
    <property type="match status" value="1"/>
</dbReference>
<keyword evidence="6" id="KW-1185">Reference proteome</keyword>